<dbReference type="PANTHER" id="PTHR34819">
    <property type="entry name" value="LARGE CYSTEINE-RICH PERIPLASMIC PROTEIN OMCB"/>
    <property type="match status" value="1"/>
</dbReference>
<comment type="subcellular location">
    <subcellularLocation>
        <location evidence="1">Secreted</location>
    </subcellularLocation>
</comment>
<dbReference type="NCBIfam" id="TIGR01451">
    <property type="entry name" value="B_ant_repeat"/>
    <property type="match status" value="2"/>
</dbReference>
<dbReference type="InterPro" id="IPR013783">
    <property type="entry name" value="Ig-like_fold"/>
</dbReference>
<dbReference type="RefSeq" id="WP_318353212.1">
    <property type="nucleotide sequence ID" value="NZ_JAWQEV010000002.1"/>
</dbReference>
<evidence type="ECO:0000256" key="5">
    <source>
        <dbReference type="SAM" id="Phobius"/>
    </source>
</evidence>
<dbReference type="Gene3D" id="2.60.40.10">
    <property type="entry name" value="Immunoglobulins"/>
    <property type="match status" value="1"/>
</dbReference>
<dbReference type="InterPro" id="IPR033764">
    <property type="entry name" value="Sdr_B"/>
</dbReference>
<gene>
    <name evidence="8" type="ORF">R8Z58_07900</name>
</gene>
<feature type="domain" description="DUF7507" evidence="7">
    <location>
        <begin position="2352"/>
        <end position="2456"/>
    </location>
</feature>
<feature type="region of interest" description="Disordered" evidence="4">
    <location>
        <begin position="1504"/>
        <end position="1536"/>
    </location>
</feature>
<keyword evidence="5" id="KW-1133">Transmembrane helix</keyword>
<evidence type="ECO:0000259" key="7">
    <source>
        <dbReference type="Pfam" id="PF24346"/>
    </source>
</evidence>
<dbReference type="Pfam" id="PF24346">
    <property type="entry name" value="DUF7507"/>
    <property type="match status" value="7"/>
</dbReference>
<sequence length="2531" mass="263825">MSSHAHEARATKRFTVMLTVCAVLASLFMPVGGQAAYAANGQLVLEQLPMDDTCEGLAKTGTPPFDAADGEGLDSGPGNCLVRVNDSIFQNYSVSLTGLDAGQSTNNVVLEFTIHPGSDAKLQLTGPLGGGMPDGCLSGTGINPASSQRTNADGSITVICNQGTMSSNVAVVQLVYEFAGNTPIPSTAYVTAKAYTADPLISPAPEVTGPVVEVTGTAAWEIKKSIRTDAPANGPFRVNTADGPWIRMHYWLDLTNQKALGGGSDLQWPATFYDRLSAFPNAIIDNCSLLNLSLPLSAASGWSTSCPINQVQGPNGWPISLTRQASGAVAGVRLQVRVLIPARDFYRTLDPDWEQGDLPPSGTVNWQNALTETDGWHLIGGQVNNPTGTPDPAPGFESGWDGTTASGDNIVDSQLNLTEPRWDLAKSVVSSQYQERDTDLNPNTPAVRGFIVTYRLAIGESNGTIVSDTLDAMDFTDVLSDVDGFTQNAIRVSCGATPNARNAGTIACSEAVDGRTTMTYTPSPDRNNWDGNGNDTGQPLKNSSFDVQFFIPVPELPPLCTTPWDKTYSFTNEARETEGWTAGDWPINRTGLEPGWDPATGAPATGNNITSASIRFNTATQNCGTLDGDKRYEGITGGLNAWNQFTPGDVVNSHVWTTATAEPVRVGAPMLGLCDVFDVSVWRIVGDPLAPVTGADPNPHLQQNPVNQPGGAIVTNPNFSLNNYVIEYAVGTNSVNTQTGTGNGLNAAINTTEAAGCRTHPGPWSSDPAAAFGADWRDEVNMVRVRPTDPDRVEAGPFTLGLYVPLQARWQYNGGPHAGQTIPAGIQMNNVGAFPEYDASRNIQWVTQARQVAPAHPTAGAKDYTYGTDPWGAGLWADGSTFAPGTQIYSRVSFNADNPNLGNNARVGWNYGPQTAGAHGAVPIGFPVSDPMVCDTWDVSTLKLSRANIAIQTNVDVPADYVIEYAIGSNAVNTQAGPKTGGYFPVTSTSQTTDATGCRSNAYQWVTDPTTLGADWQDKVNMVRWRPITPGYVEHAGFETSIGVPLTVRSVYVGGPNAGEKILTGVRITNSGSWPQNDTSRTLSSVTKQVYYTGMLVTVSKSAQQATWLPGQDAKWTLRFGVSKGQVGALMERPQIVDTIPVGLNYNDTCTKETLPPGSTTSYNPVTRELVITLPDISVAQTTDYWAYSFTLCTIIPTTAQPGTSYVNRVSARSLSAENTATAQATTSASGSGQLGIAKSVDKPLVAEGEEYTWTLEWVNTSRQIEFAAPDVIDVLPWNGDAEAGALSKRDQYASDYAGTAELTGPLAAPKYTQGKSGDVPGTWYYATAPYATIDPNAKSASNADPAAAGGLWKTAGEIPDFSTVTAIRFVSSETLAVTTRVATSIPMVGNGAELGDLYVNRAMIYSATVANQQLLSTEPTVLVPGFSVGDLVWLDANLDGRHQPSEAGIANVKIELLDESGEVVATTTTDSAGRWHLDLLPAGTYRARIPAADFQVGGPLETYYPSPSRNGDVAGANESASNNNTTTPTPRLTGLVSSPITLSYVRDDSDRIEGGTGTGHDVASLTPQNLPESFTDYTIDLAMAAPGAIDIEKHTNGQDADAPNGPNVTVGGDVRWTYIVTNTGGTALTDVTVTDDKVDAADIDCADTGGNIVAGPLTPGASFTCVASGTATAGQYENLGSVQGTEPQTYALDGTALDPIFVEDEDLSHYFGIEPAVDIEKHTNGQDADEAPGPLVTAGGTVRWTYEVTNTGNTTLTDVTVTDDLVDASEIDCGNGSNIVAGPLAPGATFTCSATGTAIVGQYENLGTVVGTAPETTDVDGNPVPGVEATDEDPSHYFGVDQRIDIEKATNGQDADDPTGPLVAVGDEVHWTFVVTNTGNVPLRDVTVGDDLETDSDIDCDGTGGNVFPDELAPGESFECVLEGTAIEGQYRNVGSVTGVGPRTVDADGVIHVGTQVTDEDPSHYFGVVPEVRIEKLTNGQDADEAPGPNVTVDGVVRWTYIVTNTGNATLTSLAVTDDVEPADSIDCGDGSNIVAGPLAPGESFTCTAEGTATVGQYENLGAVVATGPETTDVEGDPVPGVEVTDEDLSHYFGVQPSIDIEKATNTFDADEPMGPVVGRGGEVRWTYVVTNTGNVPLTDVTVTDSIEDADAIVCDGADGNVVARLEVGASVTCTATGVAVAGQYANLGSASGIGPETTDVDGEPVAGVTVTDEDWSHYFGLILSVDIEKATNGHDADDAPGPLVASGGAVRWTYVVTNTGTTDLRDLTVSDDKVGAADIDCAESGSNVVPGPLAPGESFTCVANGTATAGQYANLGSVVASGPELVGADGAVLPAARVTDEDPSHYFGSAPSIDIEKATNGEDADDTPGPHVPVGGAVEWTYVVTNTGNVPLSEITVTDDVERASSIDCAGTGSNAIAGPLGPGESLTCVARGTAVAGQYANLGAVVATGPATVDIDGTPVAGVAPTDSDRSHYFGTALPPVVRDVVGYLANTGGVGMLPIAAGATLLAGGLLALWVARSRRRADTPAD</sequence>
<protein>
    <submittedName>
        <fullName evidence="8">SdrD B-like domain-containing protein</fullName>
    </submittedName>
</protein>
<keyword evidence="2" id="KW-0964">Secreted</keyword>
<feature type="domain" description="DUF7507" evidence="7">
    <location>
        <begin position="2243"/>
        <end position="2312"/>
    </location>
</feature>
<dbReference type="SUPFAM" id="SSF117074">
    <property type="entry name" value="Hypothetical protein PA1324"/>
    <property type="match status" value="1"/>
</dbReference>
<evidence type="ECO:0000256" key="2">
    <source>
        <dbReference type="ARBA" id="ARBA00022525"/>
    </source>
</evidence>
<keyword evidence="5" id="KW-0812">Transmembrane</keyword>
<feature type="domain" description="DUF7507" evidence="7">
    <location>
        <begin position="2097"/>
        <end position="2192"/>
    </location>
</feature>
<evidence type="ECO:0000256" key="4">
    <source>
        <dbReference type="SAM" id="MobiDB-lite"/>
    </source>
</evidence>
<evidence type="ECO:0000259" key="6">
    <source>
        <dbReference type="Pfam" id="PF17210"/>
    </source>
</evidence>
<comment type="caution">
    <text evidence="8">The sequence shown here is derived from an EMBL/GenBank/DDBJ whole genome shotgun (WGS) entry which is preliminary data.</text>
</comment>
<dbReference type="Proteomes" id="UP001283109">
    <property type="component" value="Unassembled WGS sequence"/>
</dbReference>
<feature type="domain" description="DUF7507" evidence="7">
    <location>
        <begin position="1971"/>
        <end position="2059"/>
    </location>
</feature>
<feature type="domain" description="DUF7507" evidence="7">
    <location>
        <begin position="1845"/>
        <end position="1928"/>
    </location>
</feature>
<accession>A0ABU4H038</accession>
<evidence type="ECO:0000256" key="3">
    <source>
        <dbReference type="ARBA" id="ARBA00022729"/>
    </source>
</evidence>
<evidence type="ECO:0000313" key="8">
    <source>
        <dbReference type="EMBL" id="MDW4572696.1"/>
    </source>
</evidence>
<keyword evidence="5" id="KW-0472">Membrane</keyword>
<evidence type="ECO:0000313" key="9">
    <source>
        <dbReference type="Proteomes" id="UP001283109"/>
    </source>
</evidence>
<dbReference type="EMBL" id="JAWQEV010000002">
    <property type="protein sequence ID" value="MDW4572696.1"/>
    <property type="molecule type" value="Genomic_DNA"/>
</dbReference>
<feature type="transmembrane region" description="Helical" evidence="5">
    <location>
        <begin position="2499"/>
        <end position="2520"/>
    </location>
</feature>
<reference evidence="8 9" key="1">
    <citation type="submission" date="2023-11" db="EMBL/GenBank/DDBJ databases">
        <title>Draft genome sequence of Microbacterium arthrosphaerae JCM 30492.</title>
        <authorList>
            <person name="Zhang G."/>
            <person name="Ding Y."/>
        </authorList>
    </citation>
    <scope>NUCLEOTIDE SEQUENCE [LARGE SCALE GENOMIC DNA]</scope>
    <source>
        <strain evidence="8 9">JCM 30492</strain>
    </source>
</reference>
<dbReference type="Pfam" id="PF17210">
    <property type="entry name" value="SdrD_B"/>
    <property type="match status" value="1"/>
</dbReference>
<name>A0ABU4H038_9MICO</name>
<feature type="domain" description="DUF7507" evidence="7">
    <location>
        <begin position="1589"/>
        <end position="1689"/>
    </location>
</feature>
<dbReference type="InterPro" id="IPR055354">
    <property type="entry name" value="DUF7507"/>
</dbReference>
<dbReference type="InterPro" id="IPR051172">
    <property type="entry name" value="Chlamydia_OmcB"/>
</dbReference>
<proteinExistence type="predicted"/>
<keyword evidence="3" id="KW-0732">Signal</keyword>
<keyword evidence="9" id="KW-1185">Reference proteome</keyword>
<feature type="domain" description="SD-repeat containing protein B" evidence="6">
    <location>
        <begin position="1428"/>
        <end position="1490"/>
    </location>
</feature>
<feature type="domain" description="DUF7507" evidence="7">
    <location>
        <begin position="1716"/>
        <end position="1820"/>
    </location>
</feature>
<organism evidence="8 9">
    <name type="scientific">Microbacterium arthrosphaerae</name>
    <dbReference type="NCBI Taxonomy" id="792652"/>
    <lineage>
        <taxon>Bacteria</taxon>
        <taxon>Bacillati</taxon>
        <taxon>Actinomycetota</taxon>
        <taxon>Actinomycetes</taxon>
        <taxon>Micrococcales</taxon>
        <taxon>Microbacteriaceae</taxon>
        <taxon>Microbacterium</taxon>
    </lineage>
</organism>
<evidence type="ECO:0000256" key="1">
    <source>
        <dbReference type="ARBA" id="ARBA00004613"/>
    </source>
</evidence>
<feature type="region of interest" description="Disordered" evidence="4">
    <location>
        <begin position="1815"/>
        <end position="1836"/>
    </location>
</feature>
<dbReference type="InterPro" id="IPR047589">
    <property type="entry name" value="DUF11_rpt"/>
</dbReference>